<dbReference type="AlphaFoldDB" id="X6NLY1"/>
<protein>
    <submittedName>
        <fullName evidence="1">Uncharacterized protein</fullName>
    </submittedName>
</protein>
<keyword evidence="2" id="KW-1185">Reference proteome</keyword>
<organism evidence="1 2">
    <name type="scientific">Reticulomyxa filosa</name>
    <dbReference type="NCBI Taxonomy" id="46433"/>
    <lineage>
        <taxon>Eukaryota</taxon>
        <taxon>Sar</taxon>
        <taxon>Rhizaria</taxon>
        <taxon>Retaria</taxon>
        <taxon>Foraminifera</taxon>
        <taxon>Monothalamids</taxon>
        <taxon>Reticulomyxidae</taxon>
        <taxon>Reticulomyxa</taxon>
    </lineage>
</organism>
<sequence>MKKKKREKKWIEKMEGLKNEDTIEEIGKIRQSYRLNQAQILMNMSSDVADIIINNKN</sequence>
<dbReference type="EMBL" id="ASPP01007343">
    <property type="protein sequence ID" value="ETO27295.1"/>
    <property type="molecule type" value="Genomic_DNA"/>
</dbReference>
<name>X6NLY1_RETFI</name>
<evidence type="ECO:0000313" key="2">
    <source>
        <dbReference type="Proteomes" id="UP000023152"/>
    </source>
</evidence>
<comment type="caution">
    <text evidence="1">The sequence shown here is derived from an EMBL/GenBank/DDBJ whole genome shotgun (WGS) entry which is preliminary data.</text>
</comment>
<feature type="non-terminal residue" evidence="1">
    <location>
        <position position="57"/>
    </location>
</feature>
<gene>
    <name evidence="1" type="ORF">RFI_09841</name>
</gene>
<reference evidence="1 2" key="1">
    <citation type="journal article" date="2013" name="Curr. Biol.">
        <title>The Genome of the Foraminiferan Reticulomyxa filosa.</title>
        <authorList>
            <person name="Glockner G."/>
            <person name="Hulsmann N."/>
            <person name="Schleicher M."/>
            <person name="Noegel A.A."/>
            <person name="Eichinger L."/>
            <person name="Gallinger C."/>
            <person name="Pawlowski J."/>
            <person name="Sierra R."/>
            <person name="Euteneuer U."/>
            <person name="Pillet L."/>
            <person name="Moustafa A."/>
            <person name="Platzer M."/>
            <person name="Groth M."/>
            <person name="Szafranski K."/>
            <person name="Schliwa M."/>
        </authorList>
    </citation>
    <scope>NUCLEOTIDE SEQUENCE [LARGE SCALE GENOMIC DNA]</scope>
</reference>
<accession>X6NLY1</accession>
<evidence type="ECO:0000313" key="1">
    <source>
        <dbReference type="EMBL" id="ETO27295.1"/>
    </source>
</evidence>
<proteinExistence type="predicted"/>
<dbReference type="Proteomes" id="UP000023152">
    <property type="component" value="Unassembled WGS sequence"/>
</dbReference>